<organism evidence="4 5">
    <name type="scientific">Nonomuraea monospora</name>
    <dbReference type="NCBI Taxonomy" id="568818"/>
    <lineage>
        <taxon>Bacteria</taxon>
        <taxon>Bacillati</taxon>
        <taxon>Actinomycetota</taxon>
        <taxon>Actinomycetes</taxon>
        <taxon>Streptosporangiales</taxon>
        <taxon>Streptosporangiaceae</taxon>
        <taxon>Nonomuraea</taxon>
    </lineage>
</organism>
<evidence type="ECO:0000259" key="3">
    <source>
        <dbReference type="Pfam" id="PF01557"/>
    </source>
</evidence>
<dbReference type="Proteomes" id="UP001499843">
    <property type="component" value="Unassembled WGS sequence"/>
</dbReference>
<evidence type="ECO:0000256" key="2">
    <source>
        <dbReference type="ARBA" id="ARBA00022723"/>
    </source>
</evidence>
<dbReference type="PANTHER" id="PTHR42796:SF4">
    <property type="entry name" value="FUMARYLACETOACETATE HYDROLASE DOMAIN-CONTAINING PROTEIN 2A"/>
    <property type="match status" value="1"/>
</dbReference>
<evidence type="ECO:0000313" key="5">
    <source>
        <dbReference type="Proteomes" id="UP001499843"/>
    </source>
</evidence>
<keyword evidence="4" id="KW-0378">Hydrolase</keyword>
<dbReference type="InterPro" id="IPR036663">
    <property type="entry name" value="Fumarylacetoacetase_C_sf"/>
</dbReference>
<keyword evidence="2" id="KW-0479">Metal-binding</keyword>
<dbReference type="PANTHER" id="PTHR42796">
    <property type="entry name" value="FUMARYLACETOACETATE HYDROLASE DOMAIN-CONTAINING PROTEIN 2A-RELATED"/>
    <property type="match status" value="1"/>
</dbReference>
<accession>A0ABN3CTC3</accession>
<reference evidence="4 5" key="1">
    <citation type="journal article" date="2019" name="Int. J. Syst. Evol. Microbiol.">
        <title>The Global Catalogue of Microorganisms (GCM) 10K type strain sequencing project: providing services to taxonomists for standard genome sequencing and annotation.</title>
        <authorList>
            <consortium name="The Broad Institute Genomics Platform"/>
            <consortium name="The Broad Institute Genome Sequencing Center for Infectious Disease"/>
            <person name="Wu L."/>
            <person name="Ma J."/>
        </authorList>
    </citation>
    <scope>NUCLEOTIDE SEQUENCE [LARGE SCALE GENOMIC DNA]</scope>
    <source>
        <strain evidence="4 5">JCM 16114</strain>
    </source>
</reference>
<dbReference type="SUPFAM" id="SSF56529">
    <property type="entry name" value="FAH"/>
    <property type="match status" value="1"/>
</dbReference>
<name>A0ABN3CTC3_9ACTN</name>
<dbReference type="EMBL" id="BAAAQX010000027">
    <property type="protein sequence ID" value="GAA2212499.1"/>
    <property type="molecule type" value="Genomic_DNA"/>
</dbReference>
<dbReference type="RefSeq" id="WP_344487071.1">
    <property type="nucleotide sequence ID" value="NZ_BAAAQX010000027.1"/>
</dbReference>
<comment type="similarity">
    <text evidence="1">Belongs to the FAH family.</text>
</comment>
<evidence type="ECO:0000256" key="1">
    <source>
        <dbReference type="ARBA" id="ARBA00010211"/>
    </source>
</evidence>
<protein>
    <submittedName>
        <fullName evidence="4">Fumarylacetoacetate hydrolase family protein</fullName>
    </submittedName>
</protein>
<comment type="caution">
    <text evidence="4">The sequence shown here is derived from an EMBL/GenBank/DDBJ whole genome shotgun (WGS) entry which is preliminary data.</text>
</comment>
<dbReference type="Gene3D" id="3.90.850.10">
    <property type="entry name" value="Fumarylacetoacetase-like, C-terminal domain"/>
    <property type="match status" value="1"/>
</dbReference>
<feature type="domain" description="Fumarylacetoacetase-like C-terminal" evidence="3">
    <location>
        <begin position="70"/>
        <end position="274"/>
    </location>
</feature>
<gene>
    <name evidence="4" type="ORF">GCM10009850_079610</name>
</gene>
<dbReference type="InterPro" id="IPR051121">
    <property type="entry name" value="FAH"/>
</dbReference>
<dbReference type="Pfam" id="PF01557">
    <property type="entry name" value="FAA_hydrolase"/>
    <property type="match status" value="1"/>
</dbReference>
<proteinExistence type="inferred from homology"/>
<keyword evidence="5" id="KW-1185">Reference proteome</keyword>
<dbReference type="InterPro" id="IPR011234">
    <property type="entry name" value="Fumarylacetoacetase-like_C"/>
</dbReference>
<dbReference type="GO" id="GO:0016787">
    <property type="term" value="F:hydrolase activity"/>
    <property type="evidence" value="ECO:0007669"/>
    <property type="project" value="UniProtKB-KW"/>
</dbReference>
<evidence type="ECO:0000313" key="4">
    <source>
        <dbReference type="EMBL" id="GAA2212499.1"/>
    </source>
</evidence>
<sequence length="278" mass="29667">MRVANLAGRAVLLSGAGAIDIEKAGGGRFPADPQALFERWDELRSWTPDAEPVPFEEADLGAPSPAPRQVFAIGVNYREHAEESQIEPGARPPVFTKFVSCLAGQDAVVALPEGGLTDWEVELVVVIGRRAHQVNAADAWRYVAGLTVGQDLSERITQLSPPQPHQFSLGKSFPGFGPTGPWLVTPDEFADPGDLEISCFLDGERMQHARTSQMIFGVPELIEKLSAVTPLLPGDVIFTGTPGGIGGTRTPARFLAPGEHLHSTIEGIGTLRTSFTGA</sequence>